<protein>
    <submittedName>
        <fullName evidence="1">Uncharacterized protein</fullName>
    </submittedName>
</protein>
<dbReference type="AlphaFoldDB" id="A0A7J6X481"/>
<dbReference type="EMBL" id="JABWDY010005719">
    <property type="protein sequence ID" value="KAF5204203.1"/>
    <property type="molecule type" value="Genomic_DNA"/>
</dbReference>
<name>A0A7J6X481_THATH</name>
<evidence type="ECO:0000313" key="1">
    <source>
        <dbReference type="EMBL" id="KAF5204203.1"/>
    </source>
</evidence>
<keyword evidence="2" id="KW-1185">Reference proteome</keyword>
<sequence>MWTPFSSCLVCLVRMDDAEQILIIRLEGNESSDEFLLCEWAKDNIWTTSVAPGLIRTPVVKANGSNTFEQVALSNKSFTKTASYLK</sequence>
<accession>A0A7J6X481</accession>
<gene>
    <name evidence="1" type="ORF">FRX31_006210</name>
</gene>
<comment type="caution">
    <text evidence="1">The sequence shown here is derived from an EMBL/GenBank/DDBJ whole genome shotgun (WGS) entry which is preliminary data.</text>
</comment>
<reference evidence="1 2" key="1">
    <citation type="submission" date="2020-06" db="EMBL/GenBank/DDBJ databases">
        <title>Transcriptomic and genomic resources for Thalictrum thalictroides and T. hernandezii: Facilitating candidate gene discovery in an emerging model plant lineage.</title>
        <authorList>
            <person name="Arias T."/>
            <person name="Riano-Pachon D.M."/>
            <person name="Di Stilio V.S."/>
        </authorList>
    </citation>
    <scope>NUCLEOTIDE SEQUENCE [LARGE SCALE GENOMIC DNA]</scope>
    <source>
        <strain evidence="2">cv. WT478/WT964</strain>
        <tissue evidence="1">Leaves</tissue>
    </source>
</reference>
<feature type="non-terminal residue" evidence="1">
    <location>
        <position position="1"/>
    </location>
</feature>
<organism evidence="1 2">
    <name type="scientific">Thalictrum thalictroides</name>
    <name type="common">Rue-anemone</name>
    <name type="synonym">Anemone thalictroides</name>
    <dbReference type="NCBI Taxonomy" id="46969"/>
    <lineage>
        <taxon>Eukaryota</taxon>
        <taxon>Viridiplantae</taxon>
        <taxon>Streptophyta</taxon>
        <taxon>Embryophyta</taxon>
        <taxon>Tracheophyta</taxon>
        <taxon>Spermatophyta</taxon>
        <taxon>Magnoliopsida</taxon>
        <taxon>Ranunculales</taxon>
        <taxon>Ranunculaceae</taxon>
        <taxon>Thalictroideae</taxon>
        <taxon>Thalictrum</taxon>
    </lineage>
</organism>
<proteinExistence type="predicted"/>
<dbReference type="Proteomes" id="UP000554482">
    <property type="component" value="Unassembled WGS sequence"/>
</dbReference>
<dbReference type="OrthoDB" id="417891at2759"/>
<evidence type="ECO:0000313" key="2">
    <source>
        <dbReference type="Proteomes" id="UP000554482"/>
    </source>
</evidence>